<organism evidence="1 2">
    <name type="scientific">Lachancea meyersii CBS 8951</name>
    <dbReference type="NCBI Taxonomy" id="1266667"/>
    <lineage>
        <taxon>Eukaryota</taxon>
        <taxon>Fungi</taxon>
        <taxon>Dikarya</taxon>
        <taxon>Ascomycota</taxon>
        <taxon>Saccharomycotina</taxon>
        <taxon>Saccharomycetes</taxon>
        <taxon>Saccharomycetales</taxon>
        <taxon>Saccharomycetaceae</taxon>
        <taxon>Lachancea</taxon>
    </lineage>
</organism>
<protein>
    <submittedName>
        <fullName evidence="1">LAME_0C06678g1_1</fullName>
    </submittedName>
</protein>
<dbReference type="SUPFAM" id="SSF69322">
    <property type="entry name" value="Tricorn protease domain 2"/>
    <property type="match status" value="1"/>
</dbReference>
<keyword evidence="2" id="KW-1185">Reference proteome</keyword>
<dbReference type="EMBL" id="LT598479">
    <property type="protein sequence ID" value="SCU83792.1"/>
    <property type="molecule type" value="Genomic_DNA"/>
</dbReference>
<dbReference type="AlphaFoldDB" id="A0A1G4J2A9"/>
<accession>A0A1G4J2A9</accession>
<name>A0A1G4J2A9_9SACH</name>
<dbReference type="Proteomes" id="UP000191144">
    <property type="component" value="Chromosome C"/>
</dbReference>
<evidence type="ECO:0000313" key="2">
    <source>
        <dbReference type="Proteomes" id="UP000191144"/>
    </source>
</evidence>
<dbReference type="OrthoDB" id="4036114at2759"/>
<evidence type="ECO:0000313" key="1">
    <source>
        <dbReference type="EMBL" id="SCU83792.1"/>
    </source>
</evidence>
<reference evidence="2" key="1">
    <citation type="submission" date="2016-03" db="EMBL/GenBank/DDBJ databases">
        <authorList>
            <person name="Devillers Hugo."/>
        </authorList>
    </citation>
    <scope>NUCLEOTIDE SEQUENCE [LARGE SCALE GENOMIC DNA]</scope>
</reference>
<sequence length="977" mass="109877">MADVEPIGQHEIIVDEPELISCLNDDEDINRIFLFKENGISSYNVDLSMIENHEFINLNGAVAIAKFEFGEPAAKYVIVLKSNCEILVLGLPAFELTQKRQLSFNGVSTFRNAFLFFDSDYRRLHICVNAHHIFEIQTRDILNSDGLLECRQFHQSTNEVLDAVCLSTLDEGYFVLKRDVITGCLKVDLIYPYTLEPQATEKDTNGQAPATKMMNTLSNPSIEDIWAFSYLHNPQLIAVVTTRKLLVLKDSLSVYETKGFEKISGGLFDHRAPFTGLSLLYDSGSLFLSMQDISGRVYFASVNLFETSRSVSWRQLRTHPTLKTSETLNTNGLSKVLSPTQCALVSRSGFVVISTVRREVKFTLPCHQHTYIDATFIEQIDGQFSQIVACGGVTADRGFLECFRRIWNTDALKLLESDNSFENQGLEDFWVTDNGMVVSTVFCNQDDELRYVSKCGTKLLRKEALCATQDSGGRALLYLDATYHLQLVTKDIKRQICSVTPPSCGDSWSLFASVEQKSCELPSLIIISKGKTLLVLRNGILEASFDTDCFNIKSICVKTLPHTDQFLILASSDSGLLSKILYQPTEKSLRIQKTIQFEKGVPLQLCDIGDEAECTPTLFVYSGNRLWILNVVDETCIECFGDYGIKRMRFLGSCKFIALTRHDVFVTLHYNDLMCPLWIWTRRQFTLDGGIATHLVKLENPRYVVFASQDRHNACKVSLFDTATLQILHEYELPERGIIRGLLKLQKPYDHSIILSFMGESKGCDSLILLLIEKKRLIRAARHKIEGASGALAQKGETIFHSGSRIDVFHLHQKSDHWSFHSNKKKIRGSGTLTSTCFANDQGQLTVWDSTRGLRNYDLGSGNCSVRSCAKNSENPEEIVALFESKVSYSKVHDVREMLSPVKRAETKLELIKIQKSRLNAFNVTGINVSVQHLESSFTTEVPLIKHVTKAKQIGPADCLVCARGGLYISKIKKHSV</sequence>
<proteinExistence type="predicted"/>
<gene>
    <name evidence="1" type="ORF">LAME_0C06678G</name>
</gene>